<evidence type="ECO:0000313" key="3">
    <source>
        <dbReference type="Proteomes" id="UP001221558"/>
    </source>
</evidence>
<evidence type="ECO:0000259" key="1">
    <source>
        <dbReference type="Pfam" id="PF13460"/>
    </source>
</evidence>
<dbReference type="CDD" id="cd05244">
    <property type="entry name" value="BVR-B_like_SDR_a"/>
    <property type="match status" value="1"/>
</dbReference>
<protein>
    <submittedName>
        <fullName evidence="2">NAD(P)H-binding protein</fullName>
    </submittedName>
</protein>
<name>A0ABY7WBE6_9SPHI</name>
<evidence type="ECO:0000313" key="2">
    <source>
        <dbReference type="EMBL" id="WDF66767.1"/>
    </source>
</evidence>
<gene>
    <name evidence="2" type="ORF">PQ465_10675</name>
</gene>
<dbReference type="PANTHER" id="PTHR43355">
    <property type="entry name" value="FLAVIN REDUCTASE (NADPH)"/>
    <property type="match status" value="1"/>
</dbReference>
<dbReference type="InterPro" id="IPR036291">
    <property type="entry name" value="NAD(P)-bd_dom_sf"/>
</dbReference>
<dbReference type="RefSeq" id="WP_274265507.1">
    <property type="nucleotide sequence ID" value="NZ_CP117880.1"/>
</dbReference>
<sequence length="216" mass="23198">MKNVALIGATGFVGSAVLQELLDRGFTVTAIARHVDAIKSTAHVIAIQADVTEETVLSAALKGNDVVVSAFNAGWKNPNLYDDFMAGGRSILQAVKSAAVPRAIFIGGAGSLEVDGKKIVDTADFPREIKAGAQAAADYLEIVKREHDINWTFFSPAIEMNPETSGKRTGKYRTNSNSPVFDKQGRSVLSVEDLAVAIADEIENPKFEHERFTAGY</sequence>
<accession>A0ABY7WBE6</accession>
<keyword evidence="3" id="KW-1185">Reference proteome</keyword>
<dbReference type="Gene3D" id="3.40.50.720">
    <property type="entry name" value="NAD(P)-binding Rossmann-like Domain"/>
    <property type="match status" value="1"/>
</dbReference>
<organism evidence="2 3">
    <name type="scientific">Sphingobacterium oryzagri</name>
    <dbReference type="NCBI Taxonomy" id="3025669"/>
    <lineage>
        <taxon>Bacteria</taxon>
        <taxon>Pseudomonadati</taxon>
        <taxon>Bacteroidota</taxon>
        <taxon>Sphingobacteriia</taxon>
        <taxon>Sphingobacteriales</taxon>
        <taxon>Sphingobacteriaceae</taxon>
        <taxon>Sphingobacterium</taxon>
    </lineage>
</organism>
<dbReference type="SUPFAM" id="SSF51735">
    <property type="entry name" value="NAD(P)-binding Rossmann-fold domains"/>
    <property type="match status" value="1"/>
</dbReference>
<dbReference type="InterPro" id="IPR051606">
    <property type="entry name" value="Polyketide_Oxido-like"/>
</dbReference>
<dbReference type="Proteomes" id="UP001221558">
    <property type="component" value="Chromosome"/>
</dbReference>
<dbReference type="Pfam" id="PF13460">
    <property type="entry name" value="NAD_binding_10"/>
    <property type="match status" value="1"/>
</dbReference>
<reference evidence="2 3" key="1">
    <citation type="submission" date="2023-02" db="EMBL/GenBank/DDBJ databases">
        <title>Genome sequence of Sphingobacterium sp. KACC 22765.</title>
        <authorList>
            <person name="Kim S."/>
            <person name="Heo J."/>
            <person name="Kwon S.-W."/>
        </authorList>
    </citation>
    <scope>NUCLEOTIDE SEQUENCE [LARGE SCALE GENOMIC DNA]</scope>
    <source>
        <strain evidence="2 3">KACC 22765</strain>
    </source>
</reference>
<feature type="domain" description="NAD(P)-binding" evidence="1">
    <location>
        <begin position="8"/>
        <end position="205"/>
    </location>
</feature>
<proteinExistence type="predicted"/>
<dbReference type="EMBL" id="CP117880">
    <property type="protein sequence ID" value="WDF66767.1"/>
    <property type="molecule type" value="Genomic_DNA"/>
</dbReference>
<dbReference type="InterPro" id="IPR016040">
    <property type="entry name" value="NAD(P)-bd_dom"/>
</dbReference>
<dbReference type="PANTHER" id="PTHR43355:SF2">
    <property type="entry name" value="FLAVIN REDUCTASE (NADPH)"/>
    <property type="match status" value="1"/>
</dbReference>